<evidence type="ECO:0000313" key="1">
    <source>
        <dbReference type="EMBL" id="APG94273.1"/>
    </source>
</evidence>
<protein>
    <submittedName>
        <fullName evidence="1">Uncharacterized protein</fullName>
    </submittedName>
</protein>
<keyword evidence="2" id="KW-1185">Reference proteome</keyword>
<gene>
    <name evidence="1" type="ORF">SAMCFNEI73_pC0552</name>
</gene>
<name>A0A1L3LW72_9HYPH</name>
<proteinExistence type="predicted"/>
<geneLocation type="plasmid" evidence="1 2">
    <name>C</name>
</geneLocation>
<keyword evidence="1" id="KW-0614">Plasmid</keyword>
<sequence>MKLGEGAGTSGQRGTRRYPLWPAGYLPHKGGDELRQAAQFQWRG</sequence>
<reference evidence="1 2" key="1">
    <citation type="submission" date="2015-10" db="EMBL/GenBank/DDBJ databases">
        <title>Genomic differences between typical nodule nitrogen-fixing rhizobial strains and those coming from bean seeds.</title>
        <authorList>
            <person name="Peralta H."/>
            <person name="Aguilar-Vera A."/>
            <person name="Diaz R."/>
            <person name="Mora Y."/>
            <person name="Martinez-Batallar G."/>
            <person name="Salazar E."/>
            <person name="Vargas-Lagunas C."/>
            <person name="Encarnacion S."/>
            <person name="Girard L."/>
            <person name="Mora J."/>
        </authorList>
    </citation>
    <scope>NUCLEOTIDE SEQUENCE [LARGE SCALE GENOMIC DNA]</scope>
    <source>
        <strain evidence="1 2">CFNEI 73</strain>
        <plasmid evidence="1 2">C</plasmid>
    </source>
</reference>
<accession>A0A1L3LW72</accession>
<dbReference type="KEGG" id="same:SAMCFNEI73_pC0552"/>
<dbReference type="AlphaFoldDB" id="A0A1L3LW72"/>
<evidence type="ECO:0000313" key="2">
    <source>
        <dbReference type="Proteomes" id="UP000182306"/>
    </source>
</evidence>
<dbReference type="EMBL" id="CP013110">
    <property type="protein sequence ID" value="APG94273.1"/>
    <property type="molecule type" value="Genomic_DNA"/>
</dbReference>
<organism evidence="1 2">
    <name type="scientific">Sinorhizobium americanum</name>
    <dbReference type="NCBI Taxonomy" id="194963"/>
    <lineage>
        <taxon>Bacteria</taxon>
        <taxon>Pseudomonadati</taxon>
        <taxon>Pseudomonadota</taxon>
        <taxon>Alphaproteobacteria</taxon>
        <taxon>Hyphomicrobiales</taxon>
        <taxon>Rhizobiaceae</taxon>
        <taxon>Sinorhizobium/Ensifer group</taxon>
        <taxon>Sinorhizobium</taxon>
    </lineage>
</organism>
<dbReference type="Proteomes" id="UP000182306">
    <property type="component" value="Plasmid C"/>
</dbReference>